<dbReference type="Proteomes" id="UP001060085">
    <property type="component" value="Linkage Group LG02"/>
</dbReference>
<dbReference type="EMBL" id="CM044702">
    <property type="protein sequence ID" value="KAI5677766.1"/>
    <property type="molecule type" value="Genomic_DNA"/>
</dbReference>
<proteinExistence type="predicted"/>
<keyword evidence="2" id="KW-1185">Reference proteome</keyword>
<name>A0ACC0BYR5_CATRO</name>
<accession>A0ACC0BYR5</accession>
<protein>
    <submittedName>
        <fullName evidence="1">Uncharacterized protein</fullName>
    </submittedName>
</protein>
<evidence type="ECO:0000313" key="1">
    <source>
        <dbReference type="EMBL" id="KAI5677766.1"/>
    </source>
</evidence>
<gene>
    <name evidence="1" type="ORF">M9H77_08716</name>
</gene>
<organism evidence="1 2">
    <name type="scientific">Catharanthus roseus</name>
    <name type="common">Madagascar periwinkle</name>
    <name type="synonym">Vinca rosea</name>
    <dbReference type="NCBI Taxonomy" id="4058"/>
    <lineage>
        <taxon>Eukaryota</taxon>
        <taxon>Viridiplantae</taxon>
        <taxon>Streptophyta</taxon>
        <taxon>Embryophyta</taxon>
        <taxon>Tracheophyta</taxon>
        <taxon>Spermatophyta</taxon>
        <taxon>Magnoliopsida</taxon>
        <taxon>eudicotyledons</taxon>
        <taxon>Gunneridae</taxon>
        <taxon>Pentapetalae</taxon>
        <taxon>asterids</taxon>
        <taxon>lamiids</taxon>
        <taxon>Gentianales</taxon>
        <taxon>Apocynaceae</taxon>
        <taxon>Rauvolfioideae</taxon>
        <taxon>Vinceae</taxon>
        <taxon>Catharanthinae</taxon>
        <taxon>Catharanthus</taxon>
    </lineage>
</organism>
<comment type="caution">
    <text evidence="1">The sequence shown here is derived from an EMBL/GenBank/DDBJ whole genome shotgun (WGS) entry which is preliminary data.</text>
</comment>
<sequence>MKPMISFKSNWSIGNNRVESTGTVGDESQEDAQEVEEEEGKRRHTKNFIFKYLMLSLESKLNFISCSLFGFLMCFFCCFVIGLGNVVKVEMVILWI</sequence>
<reference evidence="2" key="1">
    <citation type="journal article" date="2023" name="Nat. Plants">
        <title>Single-cell RNA sequencing provides a high-resolution roadmap for understanding the multicellular compartmentation of specialized metabolism.</title>
        <authorList>
            <person name="Sun S."/>
            <person name="Shen X."/>
            <person name="Li Y."/>
            <person name="Li Y."/>
            <person name="Wang S."/>
            <person name="Li R."/>
            <person name="Zhang H."/>
            <person name="Shen G."/>
            <person name="Guo B."/>
            <person name="Wei J."/>
            <person name="Xu J."/>
            <person name="St-Pierre B."/>
            <person name="Chen S."/>
            <person name="Sun C."/>
        </authorList>
    </citation>
    <scope>NUCLEOTIDE SEQUENCE [LARGE SCALE GENOMIC DNA]</scope>
</reference>
<evidence type="ECO:0000313" key="2">
    <source>
        <dbReference type="Proteomes" id="UP001060085"/>
    </source>
</evidence>